<protein>
    <recommendedName>
        <fullName evidence="4">Ig-like domain-containing protein</fullName>
    </recommendedName>
</protein>
<dbReference type="InterPro" id="IPR036379">
    <property type="entry name" value="A-amylase_inhib_sf"/>
</dbReference>
<keyword evidence="3" id="KW-1185">Reference proteome</keyword>
<reference evidence="2 3" key="1">
    <citation type="submission" date="2023-05" db="EMBL/GenBank/DDBJ databases">
        <title>Actinoplanes sp. NEAU-A12 genome sequencing.</title>
        <authorList>
            <person name="Wang Z.-S."/>
        </authorList>
    </citation>
    <scope>NUCLEOTIDE SEQUENCE [LARGE SCALE GENOMIC DNA]</scope>
    <source>
        <strain evidence="2 3">NEAU-A12</strain>
    </source>
</reference>
<name>A0ABT6WRF7_9ACTN</name>
<evidence type="ECO:0000313" key="3">
    <source>
        <dbReference type="Proteomes" id="UP001241758"/>
    </source>
</evidence>
<accession>A0ABT6WRF7</accession>
<dbReference type="Gene3D" id="2.60.40.20">
    <property type="entry name" value="Alpha-amylase inhibitor"/>
    <property type="match status" value="1"/>
</dbReference>
<dbReference type="EMBL" id="JASCTH010000019">
    <property type="protein sequence ID" value="MDI6102326.1"/>
    <property type="molecule type" value="Genomic_DNA"/>
</dbReference>
<keyword evidence="1" id="KW-0732">Signal</keyword>
<feature type="chain" id="PRO_5045448225" description="Ig-like domain-containing protein" evidence="1">
    <location>
        <begin position="27"/>
        <end position="123"/>
    </location>
</feature>
<comment type="caution">
    <text evidence="2">The sequence shown here is derived from an EMBL/GenBank/DDBJ whole genome shotgun (WGS) entry which is preliminary data.</text>
</comment>
<dbReference type="RefSeq" id="WP_282763361.1">
    <property type="nucleotide sequence ID" value="NZ_JASCTH010000019.1"/>
</dbReference>
<dbReference type="Proteomes" id="UP001241758">
    <property type="component" value="Unassembled WGS sequence"/>
</dbReference>
<organism evidence="2 3">
    <name type="scientific">Actinoplanes sandaracinus</name>
    <dbReference type="NCBI Taxonomy" id="3045177"/>
    <lineage>
        <taxon>Bacteria</taxon>
        <taxon>Bacillati</taxon>
        <taxon>Actinomycetota</taxon>
        <taxon>Actinomycetes</taxon>
        <taxon>Micromonosporales</taxon>
        <taxon>Micromonosporaceae</taxon>
        <taxon>Actinoplanes</taxon>
    </lineage>
</organism>
<evidence type="ECO:0000313" key="2">
    <source>
        <dbReference type="EMBL" id="MDI6102326.1"/>
    </source>
</evidence>
<proteinExistence type="predicted"/>
<sequence>MHSRIAIRVAAAVGATAAILIPQASAAQAAQVESATAVAAVTTAPYAASPAPTCIKKTPGKTGGTPNGAKVTLTNTCGSAKRLKVVWTHARDSDCFTLNNGATKVRSSPVALPFSHYDKTVTC</sequence>
<feature type="signal peptide" evidence="1">
    <location>
        <begin position="1"/>
        <end position="26"/>
    </location>
</feature>
<evidence type="ECO:0000256" key="1">
    <source>
        <dbReference type="SAM" id="SignalP"/>
    </source>
</evidence>
<evidence type="ECO:0008006" key="4">
    <source>
        <dbReference type="Google" id="ProtNLM"/>
    </source>
</evidence>
<gene>
    <name evidence="2" type="ORF">QLQ12_27280</name>
</gene>